<organism evidence="3">
    <name type="scientific">Clostridioides difficile</name>
    <name type="common">Peptoclostridium difficile</name>
    <dbReference type="NCBI Taxonomy" id="1496"/>
    <lineage>
        <taxon>Bacteria</taxon>
        <taxon>Bacillati</taxon>
        <taxon>Bacillota</taxon>
        <taxon>Clostridia</taxon>
        <taxon>Peptostreptococcales</taxon>
        <taxon>Peptostreptococcaceae</taxon>
        <taxon>Clostridioides</taxon>
    </lineage>
</organism>
<dbReference type="CDD" id="cd00093">
    <property type="entry name" value="HTH_XRE"/>
    <property type="match status" value="1"/>
</dbReference>
<dbReference type="PANTHER" id="PTHR46797:SF1">
    <property type="entry name" value="METHYLPHOSPHONATE SYNTHASE"/>
    <property type="match status" value="1"/>
</dbReference>
<dbReference type="GO" id="GO:0003700">
    <property type="term" value="F:DNA-binding transcription factor activity"/>
    <property type="evidence" value="ECO:0007669"/>
    <property type="project" value="TreeGrafter"/>
</dbReference>
<dbReference type="InterPro" id="IPR001387">
    <property type="entry name" value="Cro/C1-type_HTH"/>
</dbReference>
<dbReference type="EMBL" id="MF547664">
    <property type="protein sequence ID" value="AVX33705.1"/>
    <property type="molecule type" value="Genomic_DNA"/>
</dbReference>
<proteinExistence type="predicted"/>
<keyword evidence="3" id="KW-0614">Plasmid</keyword>
<dbReference type="SUPFAM" id="SSF47413">
    <property type="entry name" value="lambda repressor-like DNA-binding domains"/>
    <property type="match status" value="1"/>
</dbReference>
<evidence type="ECO:0000256" key="1">
    <source>
        <dbReference type="ARBA" id="ARBA00023125"/>
    </source>
</evidence>
<name>A0A2R4NC51_CLODI</name>
<dbReference type="AlphaFoldDB" id="A0A2R4NC51"/>
<evidence type="ECO:0000259" key="2">
    <source>
        <dbReference type="PROSITE" id="PS50943"/>
    </source>
</evidence>
<keyword evidence="1" id="KW-0238">DNA-binding</keyword>
<reference evidence="3" key="1">
    <citation type="journal article" date="2018" name="Genome Biol. Evol.">
        <title>Two Groups of Cocirculating, Epidemic Clostridiodes difficile Strains Microdiversify through Different Mechanisms.</title>
        <authorList>
            <person name="Murillo T."/>
            <person name="Ramirez-Vargas G."/>
            <person name="Riedel T."/>
            <person name="Overmann J."/>
            <person name="Andersen J.M."/>
            <person name="Guzman-Verri C."/>
            <person name="Chaves-Olarte E."/>
            <person name="Rodriguez C."/>
        </authorList>
    </citation>
    <scope>NUCLEOTIDE SEQUENCE</scope>
    <source>
        <strain evidence="3">LIBA-6289</strain>
        <plasmid evidence="3">LIBA6289</plasmid>
    </source>
</reference>
<feature type="domain" description="HTH cro/C1-type" evidence="2">
    <location>
        <begin position="17"/>
        <end position="71"/>
    </location>
</feature>
<dbReference type="Gene3D" id="1.10.260.40">
    <property type="entry name" value="lambda repressor-like DNA-binding domains"/>
    <property type="match status" value="1"/>
</dbReference>
<dbReference type="GO" id="GO:0003677">
    <property type="term" value="F:DNA binding"/>
    <property type="evidence" value="ECO:0007669"/>
    <property type="project" value="UniProtKB-KW"/>
</dbReference>
<dbReference type="Pfam" id="PF01381">
    <property type="entry name" value="HTH_3"/>
    <property type="match status" value="1"/>
</dbReference>
<dbReference type="InterPro" id="IPR050807">
    <property type="entry name" value="TransReg_Diox_bact_type"/>
</dbReference>
<dbReference type="InterPro" id="IPR010982">
    <property type="entry name" value="Lambda_DNA-bd_dom_sf"/>
</dbReference>
<dbReference type="PANTHER" id="PTHR46797">
    <property type="entry name" value="HTH-TYPE TRANSCRIPTIONAL REGULATOR"/>
    <property type="match status" value="1"/>
</dbReference>
<dbReference type="GO" id="GO:0005829">
    <property type="term" value="C:cytosol"/>
    <property type="evidence" value="ECO:0007669"/>
    <property type="project" value="TreeGrafter"/>
</dbReference>
<dbReference type="PROSITE" id="PS50943">
    <property type="entry name" value="HTH_CROC1"/>
    <property type="match status" value="1"/>
</dbReference>
<geneLocation type="plasmid" evidence="3">
    <name>LIBA6289</name>
</geneLocation>
<protein>
    <submittedName>
        <fullName evidence="3">Putative prophage repressor</fullName>
    </submittedName>
</protein>
<accession>A0A2R4NC51</accession>
<dbReference type="RefSeq" id="WP_158221803.1">
    <property type="nucleotide sequence ID" value="NZ_BDSN01000032.1"/>
</dbReference>
<dbReference type="SMART" id="SM00530">
    <property type="entry name" value="HTH_XRE"/>
    <property type="match status" value="1"/>
</dbReference>
<gene>
    <name evidence="3" type="ORF">plasmid_LIBA6289_00019</name>
</gene>
<evidence type="ECO:0000313" key="3">
    <source>
        <dbReference type="EMBL" id="AVX33705.1"/>
    </source>
</evidence>
<sequence>MIDGKNTEELNTINKRIKKIRELEGLSQEEFAKKIDLSQNHLSGMENGKKKVMNRTIITICSIFNINKEWLENGIGEIYNPIEENSLNLSDKNQELIDMIYSLDEEDQKVLTLMIENLYNKAKKIREEKE</sequence>